<accession>A0AAV7KZT7</accession>
<feature type="compositionally biased region" description="Low complexity" evidence="1">
    <location>
        <begin position="121"/>
        <end position="134"/>
    </location>
</feature>
<reference evidence="2" key="1">
    <citation type="journal article" date="2022" name="bioRxiv">
        <title>Sequencing and chromosome-scale assembly of the giantPleurodeles waltlgenome.</title>
        <authorList>
            <person name="Brown T."/>
            <person name="Elewa A."/>
            <person name="Iarovenko S."/>
            <person name="Subramanian E."/>
            <person name="Araus A.J."/>
            <person name="Petzold A."/>
            <person name="Susuki M."/>
            <person name="Suzuki K.-i.T."/>
            <person name="Hayashi T."/>
            <person name="Toyoda A."/>
            <person name="Oliveira C."/>
            <person name="Osipova E."/>
            <person name="Leigh N.D."/>
            <person name="Simon A."/>
            <person name="Yun M.H."/>
        </authorList>
    </citation>
    <scope>NUCLEOTIDE SEQUENCE</scope>
    <source>
        <strain evidence="2">20211129_DDA</strain>
        <tissue evidence="2">Liver</tissue>
    </source>
</reference>
<comment type="caution">
    <text evidence="2">The sequence shown here is derived from an EMBL/GenBank/DDBJ whole genome shotgun (WGS) entry which is preliminary data.</text>
</comment>
<feature type="region of interest" description="Disordered" evidence="1">
    <location>
        <begin position="1"/>
        <end position="51"/>
    </location>
</feature>
<protein>
    <submittedName>
        <fullName evidence="2">Uncharacterized protein</fullName>
    </submittedName>
</protein>
<dbReference type="Proteomes" id="UP001066276">
    <property type="component" value="Chromosome 12"/>
</dbReference>
<gene>
    <name evidence="2" type="ORF">NDU88_004953</name>
</gene>
<name>A0AAV7KZT7_PLEWA</name>
<feature type="region of interest" description="Disordered" evidence="1">
    <location>
        <begin position="68"/>
        <end position="173"/>
    </location>
</feature>
<evidence type="ECO:0000256" key="1">
    <source>
        <dbReference type="SAM" id="MobiDB-lite"/>
    </source>
</evidence>
<feature type="compositionally biased region" description="Pro residues" evidence="1">
    <location>
        <begin position="98"/>
        <end position="108"/>
    </location>
</feature>
<evidence type="ECO:0000313" key="3">
    <source>
        <dbReference type="Proteomes" id="UP001066276"/>
    </source>
</evidence>
<feature type="compositionally biased region" description="Polar residues" evidence="1">
    <location>
        <begin position="41"/>
        <end position="51"/>
    </location>
</feature>
<evidence type="ECO:0000313" key="2">
    <source>
        <dbReference type="EMBL" id="KAJ1084807.1"/>
    </source>
</evidence>
<keyword evidence="3" id="KW-1185">Reference proteome</keyword>
<proteinExistence type="predicted"/>
<sequence length="200" mass="21140">MPADLDLPSYSRAPLSEGALQQHSTTLPAVHSPAAGPPVPQASTSPPNQSHLLSEVVHCQLQLSSSRARLHHQAVREQVSPTAPAPQGHGVHEGRGPIQPPIRPPKPFSLPAHRARRPPERAGGLRPAARPTRASLDHSTGPDRGHRRVQNDGGTHPGSHPSPLQPAPLAGEINRILGLRPGRASLSAGHQLGHAPKWAH</sequence>
<dbReference type="EMBL" id="JANPWB010000016">
    <property type="protein sequence ID" value="KAJ1084807.1"/>
    <property type="molecule type" value="Genomic_DNA"/>
</dbReference>
<dbReference type="AlphaFoldDB" id="A0AAV7KZT7"/>
<organism evidence="2 3">
    <name type="scientific">Pleurodeles waltl</name>
    <name type="common">Iberian ribbed newt</name>
    <dbReference type="NCBI Taxonomy" id="8319"/>
    <lineage>
        <taxon>Eukaryota</taxon>
        <taxon>Metazoa</taxon>
        <taxon>Chordata</taxon>
        <taxon>Craniata</taxon>
        <taxon>Vertebrata</taxon>
        <taxon>Euteleostomi</taxon>
        <taxon>Amphibia</taxon>
        <taxon>Batrachia</taxon>
        <taxon>Caudata</taxon>
        <taxon>Salamandroidea</taxon>
        <taxon>Salamandridae</taxon>
        <taxon>Pleurodelinae</taxon>
        <taxon>Pleurodeles</taxon>
    </lineage>
</organism>